<dbReference type="PANTHER" id="PTHR46785:SF1">
    <property type="entry name" value="VON WILLEBRAND FACTOR A DOMAIN-CONTAINING PROTEIN 3B"/>
    <property type="match status" value="1"/>
</dbReference>
<dbReference type="Pfam" id="PF13768">
    <property type="entry name" value="VWA_3"/>
    <property type="match status" value="2"/>
</dbReference>
<dbReference type="Gene3D" id="3.40.50.410">
    <property type="entry name" value="von Willebrand factor, type A domain"/>
    <property type="match status" value="1"/>
</dbReference>
<evidence type="ECO:0000256" key="1">
    <source>
        <dbReference type="SAM" id="MobiDB-lite"/>
    </source>
</evidence>
<feature type="region of interest" description="Disordered" evidence="1">
    <location>
        <begin position="629"/>
        <end position="650"/>
    </location>
</feature>
<dbReference type="PANTHER" id="PTHR46785">
    <property type="entry name" value="VON WILLEBRAND FACTOR A DOMAIN-CONTAINING PROTEIN 3B"/>
    <property type="match status" value="1"/>
</dbReference>
<protein>
    <submittedName>
        <fullName evidence="4">Uncharacterized protein LOC111083259</fullName>
    </submittedName>
</protein>
<name>A0ABM1RVE0_LIMPO</name>
<reference evidence="4" key="1">
    <citation type="submission" date="2025-08" db="UniProtKB">
        <authorList>
            <consortium name="RefSeq"/>
        </authorList>
    </citation>
    <scope>IDENTIFICATION</scope>
    <source>
        <tissue evidence="4">Muscle</tissue>
    </source>
</reference>
<dbReference type="InterPro" id="IPR002035">
    <property type="entry name" value="VWF_A"/>
</dbReference>
<dbReference type="GeneID" id="111083259"/>
<sequence>MTTGSRRIFGILPGDCVILMLAVNTSNMLAFYQFIEDVMSLLMDQIATKKYFNIVSFINEGERIFQPGKIPVTHASLAEAKAWLQHLRLPPKGLSIQPSLEVFFEDQNLCEDSSTQVTVCWYDTGEDVDNRTLKYGRVHRYRSAAALVQLDEDNNLPLATEVHTGKTPSGDIQQKSDWDVFDSDEVKLLVEEIRDCGDILRVLKQAGDLQERTTACSSDIVWETKLPPEVKVQHWLKGVTRTSNHRSSRNSKYISNGLTLTTSNKDESSSSWLSKHGLSSLGLRFSDILLKASFPHCKSSPQKNQKFVEATYCSAFPHIQLNDSSVVHVHMTSDLYRKYKLNMEEAVNNFEERISWLLRRTRATFGTVKEHRLYVLLDTSESMEYMLRDAKQQVEKFLEDQVQGRFFNLICFKSFPLKWRHSLLEATPEALQSARGWMWSQEAGGSTNLLAALTCVFADPSAQAAYLVSDGRCNEDREELLATLRTQRVVVPVNIVCCSLHDVTAANLLHSIAVTTGGMFHYLDSATRNSNWPKMNESEDVQLLKEEVITGRRYLDMTQSLLVQCQQLALQQKKEESRRSQLKLLVKNSFKTRNSQMNPNLNKKRLTLKYRGRNKRQLDLTNQPAWDLSNTQMSVSSKAEQETNSLNSNEFQPIPVVSPFKFKAVEFPNKGAGGDQ</sequence>
<evidence type="ECO:0000313" key="3">
    <source>
        <dbReference type="Proteomes" id="UP000694941"/>
    </source>
</evidence>
<organism evidence="3 4">
    <name type="scientific">Limulus polyphemus</name>
    <name type="common">Atlantic horseshoe crab</name>
    <dbReference type="NCBI Taxonomy" id="6850"/>
    <lineage>
        <taxon>Eukaryota</taxon>
        <taxon>Metazoa</taxon>
        <taxon>Ecdysozoa</taxon>
        <taxon>Arthropoda</taxon>
        <taxon>Chelicerata</taxon>
        <taxon>Merostomata</taxon>
        <taxon>Xiphosura</taxon>
        <taxon>Limulidae</taxon>
        <taxon>Limulus</taxon>
    </lineage>
</organism>
<keyword evidence="3" id="KW-1185">Reference proteome</keyword>
<gene>
    <name evidence="4" type="primary">LOC111083259</name>
</gene>
<evidence type="ECO:0000313" key="4">
    <source>
        <dbReference type="RefSeq" id="XP_022235345.1"/>
    </source>
</evidence>
<dbReference type="InterPro" id="IPR036465">
    <property type="entry name" value="vWFA_dom_sf"/>
</dbReference>
<proteinExistence type="predicted"/>
<dbReference type="SUPFAM" id="SSF53300">
    <property type="entry name" value="vWA-like"/>
    <property type="match status" value="1"/>
</dbReference>
<dbReference type="Proteomes" id="UP000694941">
    <property type="component" value="Unplaced"/>
</dbReference>
<feature type="domain" description="VWFA" evidence="2">
    <location>
        <begin position="373"/>
        <end position="521"/>
    </location>
</feature>
<dbReference type="RefSeq" id="XP_022235345.1">
    <property type="nucleotide sequence ID" value="XM_022379637.1"/>
</dbReference>
<feature type="domain" description="VWFA" evidence="2">
    <location>
        <begin position="26"/>
        <end position="94"/>
    </location>
</feature>
<accession>A0ABM1RVE0</accession>
<evidence type="ECO:0000259" key="2">
    <source>
        <dbReference type="Pfam" id="PF13768"/>
    </source>
</evidence>